<name>A0AAX4HXN9_9PEZI</name>
<reference evidence="3" key="1">
    <citation type="journal article" date="2023" name="bioRxiv">
        <title>Complete genome of the Medicago anthracnose fungus, Colletotrichum destructivum, reveals a mini-chromosome-like region within a core chromosome.</title>
        <authorList>
            <person name="Lapalu N."/>
            <person name="Simon A."/>
            <person name="Lu A."/>
            <person name="Plaumann P.-L."/>
            <person name="Amselem J."/>
            <person name="Pigne S."/>
            <person name="Auger A."/>
            <person name="Koch C."/>
            <person name="Dallery J.-F."/>
            <person name="O'Connell R.J."/>
        </authorList>
    </citation>
    <scope>NUCLEOTIDE SEQUENCE [LARGE SCALE GENOMIC DNA]</scope>
    <source>
        <strain evidence="3">CBS 520.97</strain>
    </source>
</reference>
<organism evidence="2 3">
    <name type="scientific">Colletotrichum destructivum</name>
    <dbReference type="NCBI Taxonomy" id="34406"/>
    <lineage>
        <taxon>Eukaryota</taxon>
        <taxon>Fungi</taxon>
        <taxon>Dikarya</taxon>
        <taxon>Ascomycota</taxon>
        <taxon>Pezizomycotina</taxon>
        <taxon>Sordariomycetes</taxon>
        <taxon>Hypocreomycetidae</taxon>
        <taxon>Glomerellales</taxon>
        <taxon>Glomerellaceae</taxon>
        <taxon>Colletotrichum</taxon>
        <taxon>Colletotrichum destructivum species complex</taxon>
    </lineage>
</organism>
<proteinExistence type="predicted"/>
<dbReference type="GeneID" id="87937397"/>
<feature type="compositionally biased region" description="Polar residues" evidence="1">
    <location>
        <begin position="419"/>
        <end position="428"/>
    </location>
</feature>
<dbReference type="RefSeq" id="XP_062773104.1">
    <property type="nucleotide sequence ID" value="XM_062917053.1"/>
</dbReference>
<evidence type="ECO:0000256" key="1">
    <source>
        <dbReference type="SAM" id="MobiDB-lite"/>
    </source>
</evidence>
<keyword evidence="3" id="KW-1185">Reference proteome</keyword>
<feature type="region of interest" description="Disordered" evidence="1">
    <location>
        <begin position="563"/>
        <end position="616"/>
    </location>
</feature>
<feature type="compositionally biased region" description="Low complexity" evidence="1">
    <location>
        <begin position="460"/>
        <end position="470"/>
    </location>
</feature>
<feature type="compositionally biased region" description="Polar residues" evidence="1">
    <location>
        <begin position="351"/>
        <end position="360"/>
    </location>
</feature>
<accession>A0AAX4HXN9</accession>
<dbReference type="Proteomes" id="UP001322277">
    <property type="component" value="Chromosome 1"/>
</dbReference>
<feature type="region of interest" description="Disordered" evidence="1">
    <location>
        <begin position="385"/>
        <end position="470"/>
    </location>
</feature>
<gene>
    <name evidence="2" type="ORF">CDEST_00894</name>
</gene>
<dbReference type="EMBL" id="CP137305">
    <property type="protein sequence ID" value="WQF75880.1"/>
    <property type="molecule type" value="Genomic_DNA"/>
</dbReference>
<evidence type="ECO:0000313" key="3">
    <source>
        <dbReference type="Proteomes" id="UP001322277"/>
    </source>
</evidence>
<evidence type="ECO:0000313" key="2">
    <source>
        <dbReference type="EMBL" id="WQF75880.1"/>
    </source>
</evidence>
<protein>
    <submittedName>
        <fullName evidence="2">Uncharacterized protein</fullName>
    </submittedName>
</protein>
<feature type="region of interest" description="Disordered" evidence="1">
    <location>
        <begin position="351"/>
        <end position="371"/>
    </location>
</feature>
<dbReference type="AlphaFoldDB" id="A0AAX4HXN9"/>
<dbReference type="KEGG" id="cdet:87937397"/>
<sequence length="616" mass="67049">MDPVTASLHAAYQLLRFSVDVDHAPSQVRQSLELVQTCYRDLQHLIEIRNECLPFLRQTPIVLNRVNDIIETAGQGLVEVCSIVEKRRPDTNKGKMPLRDRMAWLLFDSVEFRGHEPTISRHHASVLAEMTFLRHAALLAPQIQQQKQQQQRKPDEAGEIKGGSEIFHNVALLGGLMSQMAFTANPSHQPSSPLFEEAISTSQLSNDAKSPETYQSYNPPCQINPRSSNITVGFPAVPHESFCELEAPFDPSLRSSTPPLTPSSPPPPFQILYVNQARSQPGITTVQPSSDLGSLSLLNGNQMQYSLPEPAPWPHTPGLLASKRLSDDGFTRQIIPSSPSILSLCSNNDTSSLLSVSEQPSEPGIPPQTTFKQRFSGHFRQMKRASPRFLAPDDEGPSAGSIRSRRLPSELFSAPEPFRSNTDSSPADSSGRWFSPDSVHAWPASPSPNLSTATLDSEAPTLTSPSPTMTTLHSIPALSLGRDTGGDVFHFDDDFDRIKSGYYRPAHAYPEPTAPAPRADSNAKLQTALKPADRPALPGLLPPRSLADSALVFGSAFWGPDAGQGLLPDPDPAPEAARTGFLGDRQGRDTIHGIGSVPGYSGVKRSRHARSYADQA</sequence>